<name>A0A9P8JXR2_AURME</name>
<reference evidence="2" key="2">
    <citation type="submission" date="2021-08" db="EMBL/GenBank/DDBJ databases">
        <authorList>
            <person name="Gostincar C."/>
            <person name="Sun X."/>
            <person name="Song Z."/>
            <person name="Gunde-Cimerman N."/>
        </authorList>
    </citation>
    <scope>NUCLEOTIDE SEQUENCE</scope>
    <source>
        <strain evidence="2">EXF-9298</strain>
    </source>
</reference>
<dbReference type="Proteomes" id="UP000729357">
    <property type="component" value="Unassembled WGS sequence"/>
</dbReference>
<keyword evidence="3" id="KW-1185">Reference proteome</keyword>
<proteinExistence type="predicted"/>
<feature type="region of interest" description="Disordered" evidence="1">
    <location>
        <begin position="66"/>
        <end position="366"/>
    </location>
</feature>
<dbReference type="EMBL" id="JAHFXS010000207">
    <property type="protein sequence ID" value="KAG9987657.1"/>
    <property type="molecule type" value="Genomic_DNA"/>
</dbReference>
<accession>A0A9P8JXR2</accession>
<feature type="compositionally biased region" description="Low complexity" evidence="1">
    <location>
        <begin position="245"/>
        <end position="257"/>
    </location>
</feature>
<dbReference type="AlphaFoldDB" id="A0A9P8JXR2"/>
<evidence type="ECO:0000313" key="2">
    <source>
        <dbReference type="EMBL" id="KAG9987657.1"/>
    </source>
</evidence>
<feature type="non-terminal residue" evidence="2">
    <location>
        <position position="366"/>
    </location>
</feature>
<feature type="compositionally biased region" description="Low complexity" evidence="1">
    <location>
        <begin position="293"/>
        <end position="332"/>
    </location>
</feature>
<feature type="compositionally biased region" description="Polar residues" evidence="1">
    <location>
        <begin position="146"/>
        <end position="155"/>
    </location>
</feature>
<evidence type="ECO:0000256" key="1">
    <source>
        <dbReference type="SAM" id="MobiDB-lite"/>
    </source>
</evidence>
<reference evidence="2" key="1">
    <citation type="journal article" date="2021" name="J Fungi (Basel)">
        <title>Virulence traits and population genomics of the black yeast Aureobasidium melanogenum.</title>
        <authorList>
            <person name="Cernosa A."/>
            <person name="Sun X."/>
            <person name="Gostincar C."/>
            <person name="Fang C."/>
            <person name="Gunde-Cimerman N."/>
            <person name="Song Z."/>
        </authorList>
    </citation>
    <scope>NUCLEOTIDE SEQUENCE</scope>
    <source>
        <strain evidence="2">EXF-9298</strain>
    </source>
</reference>
<organism evidence="2 3">
    <name type="scientific">Aureobasidium melanogenum</name>
    <name type="common">Aureobasidium pullulans var. melanogenum</name>
    <dbReference type="NCBI Taxonomy" id="46634"/>
    <lineage>
        <taxon>Eukaryota</taxon>
        <taxon>Fungi</taxon>
        <taxon>Dikarya</taxon>
        <taxon>Ascomycota</taxon>
        <taxon>Pezizomycotina</taxon>
        <taxon>Dothideomycetes</taxon>
        <taxon>Dothideomycetidae</taxon>
        <taxon>Dothideales</taxon>
        <taxon>Saccotheciaceae</taxon>
        <taxon>Aureobasidium</taxon>
    </lineage>
</organism>
<sequence>MGPEPQSKTEATDAITILRSSFHSSTEAVSKLEQYIRHLEELLLEELGREEFEHRLENLILRDERDEESLFIPDDNPIRRKRGSSSTEVGSSPKKVRSESLVSSLSATSGLGRSILEGGRHLHSDSPDVSPKTSRKTSVLELPAMDTQQKPTTVKQMARRPIIAPRLKIHRGSQSAMLPNKQPSSNFHSGYQSALLPDMHPSSNIHSGSNPPLEKRSDIPSAHLQLVQPSPTSSRRDSVRSEPASKQSRSGSMSSSSIRNTPPLPGSISSNSARPTMTHALSKKPVFPSAHASTYSTRGSSSLSNKTSTPSNQPLSLSSSSKVLSLTNKSTSGSSRPAPPLEKQQQQQQQQPLSLMRKPWRAAKKA</sequence>
<comment type="caution">
    <text evidence="2">The sequence shown here is derived from an EMBL/GenBank/DDBJ whole genome shotgun (WGS) entry which is preliminary data.</text>
</comment>
<feature type="compositionally biased region" description="Polar residues" evidence="1">
    <location>
        <begin position="172"/>
        <end position="192"/>
    </location>
</feature>
<feature type="compositionally biased region" description="Polar residues" evidence="1">
    <location>
        <begin position="201"/>
        <end position="210"/>
    </location>
</feature>
<evidence type="ECO:0000313" key="3">
    <source>
        <dbReference type="Proteomes" id="UP000729357"/>
    </source>
</evidence>
<gene>
    <name evidence="2" type="ORF">KCU98_g3176</name>
</gene>
<feature type="compositionally biased region" description="Low complexity" evidence="1">
    <location>
        <begin position="99"/>
        <end position="111"/>
    </location>
</feature>
<protein>
    <submittedName>
        <fullName evidence="2">Uncharacterized protein</fullName>
    </submittedName>
</protein>